<organism evidence="2 3">
    <name type="scientific">Mycena indigotica</name>
    <dbReference type="NCBI Taxonomy" id="2126181"/>
    <lineage>
        <taxon>Eukaryota</taxon>
        <taxon>Fungi</taxon>
        <taxon>Dikarya</taxon>
        <taxon>Basidiomycota</taxon>
        <taxon>Agaricomycotina</taxon>
        <taxon>Agaricomycetes</taxon>
        <taxon>Agaricomycetidae</taxon>
        <taxon>Agaricales</taxon>
        <taxon>Marasmiineae</taxon>
        <taxon>Mycenaceae</taxon>
        <taxon>Mycena</taxon>
    </lineage>
</organism>
<feature type="compositionally biased region" description="Acidic residues" evidence="1">
    <location>
        <begin position="200"/>
        <end position="214"/>
    </location>
</feature>
<gene>
    <name evidence="2" type="ORF">MIND_01158500</name>
</gene>
<name>A0A8H6VUN5_9AGAR</name>
<accession>A0A8H6VUN5</accession>
<evidence type="ECO:0000313" key="3">
    <source>
        <dbReference type="Proteomes" id="UP000636479"/>
    </source>
</evidence>
<comment type="caution">
    <text evidence="2">The sequence shown here is derived from an EMBL/GenBank/DDBJ whole genome shotgun (WGS) entry which is preliminary data.</text>
</comment>
<keyword evidence="3" id="KW-1185">Reference proteome</keyword>
<sequence>MAGPGNRATRVRLLRPHKLHCVCFDLPLALPWHKSRIDTLSPSLSTSGQLCYPPPAPLRRSLWAPHKTSSVVTVAIESLARTWMEPDTTTARNGPATGPLLTHATPFIQLEIDRTIRSESRLSLAETNLDSDTDSRVGDWGYSDSDEIERVGDLEEWQSLATENGRANNGAQTALPLFFPDPDAANSDSGIDDTSASDSDGADADESSIGDNDSDAPPTSDSEDEEEPGSVTYHSDFDEAPELDAELVFWLHENSNQLTTTHPAQSTIAFETRAQRAAPKIGHLLWFLLSEDGILNALFDGQY</sequence>
<dbReference type="RefSeq" id="XP_037215034.1">
    <property type="nucleotide sequence ID" value="XM_037368108.1"/>
</dbReference>
<feature type="region of interest" description="Disordered" evidence="1">
    <location>
        <begin position="171"/>
        <end position="236"/>
    </location>
</feature>
<dbReference type="AlphaFoldDB" id="A0A8H6VUN5"/>
<dbReference type="Proteomes" id="UP000636479">
    <property type="component" value="Unassembled WGS sequence"/>
</dbReference>
<dbReference type="GeneID" id="59350624"/>
<evidence type="ECO:0000313" key="2">
    <source>
        <dbReference type="EMBL" id="KAF7292606.1"/>
    </source>
</evidence>
<proteinExistence type="predicted"/>
<evidence type="ECO:0000256" key="1">
    <source>
        <dbReference type="SAM" id="MobiDB-lite"/>
    </source>
</evidence>
<protein>
    <submittedName>
        <fullName evidence="2">Uncharacterized protein</fullName>
    </submittedName>
</protein>
<feature type="compositionally biased region" description="Low complexity" evidence="1">
    <location>
        <begin position="187"/>
        <end position="199"/>
    </location>
</feature>
<dbReference type="EMBL" id="JACAZF010000011">
    <property type="protein sequence ID" value="KAF7292606.1"/>
    <property type="molecule type" value="Genomic_DNA"/>
</dbReference>
<reference evidence="2" key="1">
    <citation type="submission" date="2020-05" db="EMBL/GenBank/DDBJ databases">
        <title>Mycena genomes resolve the evolution of fungal bioluminescence.</title>
        <authorList>
            <person name="Tsai I.J."/>
        </authorList>
    </citation>
    <scope>NUCLEOTIDE SEQUENCE</scope>
    <source>
        <strain evidence="2">171206Taipei</strain>
    </source>
</reference>